<dbReference type="RefSeq" id="WP_145364446.1">
    <property type="nucleotide sequence ID" value="NZ_CP036268.1"/>
</dbReference>
<protein>
    <submittedName>
        <fullName evidence="3">Uncharacterized protein</fullName>
    </submittedName>
</protein>
<evidence type="ECO:0000313" key="3">
    <source>
        <dbReference type="EMBL" id="QDT38324.1"/>
    </source>
</evidence>
<keyword evidence="2" id="KW-0472">Membrane</keyword>
<evidence type="ECO:0000313" key="4">
    <source>
        <dbReference type="Proteomes" id="UP000317318"/>
    </source>
</evidence>
<sequence>MSQSPRKSQHRLRVSSPPSRIQPSESGLPPDDVDRMIEAWRSVRPPVDLVDRVMIRRASELAVESSSTDVCETVVTREIHASKRWETKRIGSLVGSFAVATCVTACALLLSVSPVPSETPEEIASAMTPSILKPESKTGDANDLSSAIALNAAPIVEVPRDDWTLGSSSKDDSALKSQRSGFRNASVTLASLVDEAREVSRGLYHEATLAMTVTLNFEGRSHGSDAVPDPTPSDFSPTRSVEAGVFGVWDMLDGQTAFGQAKNL</sequence>
<keyword evidence="2" id="KW-0812">Transmembrane</keyword>
<evidence type="ECO:0000256" key="1">
    <source>
        <dbReference type="SAM" id="MobiDB-lite"/>
    </source>
</evidence>
<feature type="region of interest" description="Disordered" evidence="1">
    <location>
        <begin position="1"/>
        <end position="32"/>
    </location>
</feature>
<reference evidence="3 4" key="1">
    <citation type="submission" date="2019-02" db="EMBL/GenBank/DDBJ databases">
        <title>Deep-cultivation of Planctomycetes and their phenomic and genomic characterization uncovers novel biology.</title>
        <authorList>
            <person name="Wiegand S."/>
            <person name="Jogler M."/>
            <person name="Boedeker C."/>
            <person name="Pinto D."/>
            <person name="Vollmers J."/>
            <person name="Rivas-Marin E."/>
            <person name="Kohn T."/>
            <person name="Peeters S.H."/>
            <person name="Heuer A."/>
            <person name="Rast P."/>
            <person name="Oberbeckmann S."/>
            <person name="Bunk B."/>
            <person name="Jeske O."/>
            <person name="Meyerdierks A."/>
            <person name="Storesund J.E."/>
            <person name="Kallscheuer N."/>
            <person name="Luecker S."/>
            <person name="Lage O.M."/>
            <person name="Pohl T."/>
            <person name="Merkel B.J."/>
            <person name="Hornburger P."/>
            <person name="Mueller R.-W."/>
            <person name="Bruemmer F."/>
            <person name="Labrenz M."/>
            <person name="Spormann A.M."/>
            <person name="Op den Camp H."/>
            <person name="Overmann J."/>
            <person name="Amann R."/>
            <person name="Jetten M.S.M."/>
            <person name="Mascher T."/>
            <person name="Medema M.H."/>
            <person name="Devos D.P."/>
            <person name="Kaster A.-K."/>
            <person name="Ovreas L."/>
            <person name="Rohde M."/>
            <person name="Galperin M.Y."/>
            <person name="Jogler C."/>
        </authorList>
    </citation>
    <scope>NUCLEOTIDE SEQUENCE [LARGE SCALE GENOMIC DNA]</scope>
    <source>
        <strain evidence="3 4">Pan189</strain>
    </source>
</reference>
<accession>A0A517R382</accession>
<dbReference type="KEGG" id="svp:Pan189_27150"/>
<feature type="compositionally biased region" description="Polar residues" evidence="1">
    <location>
        <begin position="16"/>
        <end position="25"/>
    </location>
</feature>
<organism evidence="3 4">
    <name type="scientific">Stratiformator vulcanicus</name>
    <dbReference type="NCBI Taxonomy" id="2527980"/>
    <lineage>
        <taxon>Bacteria</taxon>
        <taxon>Pseudomonadati</taxon>
        <taxon>Planctomycetota</taxon>
        <taxon>Planctomycetia</taxon>
        <taxon>Planctomycetales</taxon>
        <taxon>Planctomycetaceae</taxon>
        <taxon>Stratiformator</taxon>
    </lineage>
</organism>
<proteinExistence type="predicted"/>
<dbReference type="OrthoDB" id="3237509at2"/>
<dbReference type="AlphaFoldDB" id="A0A517R382"/>
<gene>
    <name evidence="3" type="ORF">Pan189_27150</name>
</gene>
<keyword evidence="4" id="KW-1185">Reference proteome</keyword>
<evidence type="ECO:0000256" key="2">
    <source>
        <dbReference type="SAM" id="Phobius"/>
    </source>
</evidence>
<name>A0A517R382_9PLAN</name>
<dbReference type="EMBL" id="CP036268">
    <property type="protein sequence ID" value="QDT38324.1"/>
    <property type="molecule type" value="Genomic_DNA"/>
</dbReference>
<dbReference type="Proteomes" id="UP000317318">
    <property type="component" value="Chromosome"/>
</dbReference>
<keyword evidence="2" id="KW-1133">Transmembrane helix</keyword>
<feature type="transmembrane region" description="Helical" evidence="2">
    <location>
        <begin position="90"/>
        <end position="110"/>
    </location>
</feature>